<dbReference type="EMBL" id="JQFZ01000080">
    <property type="protein sequence ID" value="KGO60188.1"/>
    <property type="molecule type" value="Genomic_DNA"/>
</dbReference>
<dbReference type="SUPFAM" id="SSF54373">
    <property type="entry name" value="FAD-linked reductases, C-terminal domain"/>
    <property type="match status" value="1"/>
</dbReference>
<gene>
    <name evidence="6" type="ORF">PEX2_033270</name>
</gene>
<evidence type="ECO:0000256" key="4">
    <source>
        <dbReference type="SAM" id="Phobius"/>
    </source>
</evidence>
<evidence type="ECO:0000259" key="5">
    <source>
        <dbReference type="Pfam" id="PF01494"/>
    </source>
</evidence>
<dbReference type="InterPro" id="IPR036188">
    <property type="entry name" value="FAD/NAD-bd_sf"/>
</dbReference>
<dbReference type="PANTHER" id="PTHR46720">
    <property type="entry name" value="HYDROXYLASE, PUTATIVE (AFU_ORTHOLOGUE AFUA_3G01460)-RELATED"/>
    <property type="match status" value="1"/>
</dbReference>
<feature type="domain" description="FAD-binding" evidence="5">
    <location>
        <begin position="9"/>
        <end position="326"/>
    </location>
</feature>
<dbReference type="Proteomes" id="UP000030143">
    <property type="component" value="Unassembled WGS sequence"/>
</dbReference>
<reference evidence="6 7" key="1">
    <citation type="journal article" date="2015" name="Mol. Plant Microbe Interact.">
        <title>Genome, transcriptome, and functional analyses of Penicillium expansum provide new insights into secondary metabolism and pathogenicity.</title>
        <authorList>
            <person name="Ballester A.R."/>
            <person name="Marcet-Houben M."/>
            <person name="Levin E."/>
            <person name="Sela N."/>
            <person name="Selma-Lazaro C."/>
            <person name="Carmona L."/>
            <person name="Wisniewski M."/>
            <person name="Droby S."/>
            <person name="Gonzalez-Candelas L."/>
            <person name="Gabaldon T."/>
        </authorList>
    </citation>
    <scope>NUCLEOTIDE SEQUENCE [LARGE SCALE GENOMIC DNA]</scope>
    <source>
        <strain evidence="6 7">MD-8</strain>
    </source>
</reference>
<sequence length="822" mass="90928">MANSTTSKLRVAIIGAGPAGLGAAIEFAKLPFVDLRIYEQARELREVGTGISLQRNTWRLLDVFGVLENINPSDFFRSADGHSVQHRNGRTGDLLLSNGQKDTPPRHKHARALRTVLQRGLLDGVDASLLRLSSRLIEIIELPNGALSLRFEDGRTDEVDLLVGADGVRSVVRSFAFPDHHIGYTGRAAYRALVDADKILRIPNFPDAVTFWHGPKDWVYTCNLNNNIYEVTTMAEVSGEIAKVSWGEDATLEEFRKPYREFAPIVQAVLDEVKEVKRFALFAGPRLSTVISRGSIALIGDASHPLSGAFGAGAGFALEDVFVLTQSVKWAYERDLPVGQGLQLFDNVRSPHYEQLYGILDEFAKSDATIGVPITFDDAVARTVSDKWSEDHHWLYHYDEVWKEAYKAEDARIQQEDSKKSESLVYQAQNMSSHLQRIRLHPWYSVAIVAWTAFCHPGMFGALNGLGAAGEETASLSNVVNAVTFGALTVGGFFTGIICNKIGTRWTLALGTLGYAPYADPSVQERGRAVATKFTLQNFASSLGGMISLGLNIRQSQAGRVSDSTFFVFISIMALGLPAAVTIPRPNQVIRGDGSRVSAHRFQSWKEELAGLRRTLGLKSFHILFPFLIYWQWDLSYMWSWNAQYHSVRTRALLSTLFYLVGPTFIGPIQGYLLDNAKWSRKTRARVAVVSFTILTLLTWIYGLVVQYQYDKQTTIIDIKDPVFIKSCLLFILYGLIENSAMVTGYWIIGSLGLDPGSVATFVGLAVPGLLYTGFKLVTEDAVIDAATTQVDWIDTAETNEAISSREKGNVHSVTEASLSTE</sequence>
<dbReference type="GeneID" id="27676021"/>
<feature type="transmembrane region" description="Helical" evidence="4">
    <location>
        <begin position="653"/>
        <end position="673"/>
    </location>
</feature>
<comment type="caution">
    <text evidence="6">The sequence shown here is derived from an EMBL/GenBank/DDBJ whole genome shotgun (WGS) entry which is preliminary data.</text>
</comment>
<dbReference type="Gene3D" id="3.50.50.60">
    <property type="entry name" value="FAD/NAD(P)-binding domain"/>
    <property type="match status" value="1"/>
</dbReference>
<protein>
    <submittedName>
        <fullName evidence="6">Major facilitator superfamily domain, general substrate transporter</fullName>
    </submittedName>
</protein>
<dbReference type="RefSeq" id="XP_016601254.1">
    <property type="nucleotide sequence ID" value="XM_016740602.1"/>
</dbReference>
<dbReference type="Pfam" id="PF01494">
    <property type="entry name" value="FAD_binding_3"/>
    <property type="match status" value="1"/>
</dbReference>
<dbReference type="PRINTS" id="PR00420">
    <property type="entry name" value="RNGMNOXGNASE"/>
</dbReference>
<dbReference type="GO" id="GO:0016491">
    <property type="term" value="F:oxidoreductase activity"/>
    <property type="evidence" value="ECO:0007669"/>
    <property type="project" value="UniProtKB-KW"/>
</dbReference>
<evidence type="ECO:0000313" key="6">
    <source>
        <dbReference type="EMBL" id="KGO60188.1"/>
    </source>
</evidence>
<feature type="transmembrane region" description="Helical" evidence="4">
    <location>
        <begin position="565"/>
        <end position="583"/>
    </location>
</feature>
<feature type="transmembrane region" description="Helical" evidence="4">
    <location>
        <begin position="616"/>
        <end position="633"/>
    </location>
</feature>
<evidence type="ECO:0000313" key="7">
    <source>
        <dbReference type="Proteomes" id="UP000030143"/>
    </source>
</evidence>
<dbReference type="SUPFAM" id="SSF103473">
    <property type="entry name" value="MFS general substrate transporter"/>
    <property type="match status" value="1"/>
</dbReference>
<evidence type="ECO:0000256" key="1">
    <source>
        <dbReference type="ARBA" id="ARBA00022630"/>
    </source>
</evidence>
<dbReference type="InterPro" id="IPR036259">
    <property type="entry name" value="MFS_trans_sf"/>
</dbReference>
<organism evidence="6 7">
    <name type="scientific">Penicillium expansum</name>
    <name type="common">Blue mold rot fungus</name>
    <dbReference type="NCBI Taxonomy" id="27334"/>
    <lineage>
        <taxon>Eukaryota</taxon>
        <taxon>Fungi</taxon>
        <taxon>Dikarya</taxon>
        <taxon>Ascomycota</taxon>
        <taxon>Pezizomycotina</taxon>
        <taxon>Eurotiomycetes</taxon>
        <taxon>Eurotiomycetidae</taxon>
        <taxon>Eurotiales</taxon>
        <taxon>Aspergillaceae</taxon>
        <taxon>Penicillium</taxon>
    </lineage>
</organism>
<evidence type="ECO:0000256" key="2">
    <source>
        <dbReference type="ARBA" id="ARBA00022827"/>
    </source>
</evidence>
<evidence type="ECO:0000256" key="3">
    <source>
        <dbReference type="ARBA" id="ARBA00023002"/>
    </source>
</evidence>
<dbReference type="AlphaFoldDB" id="A0A0A2JZZ9"/>
<accession>A0A0A2JZZ9</accession>
<keyword evidence="4" id="KW-0812">Transmembrane</keyword>
<keyword evidence="3" id="KW-0560">Oxidoreductase</keyword>
<keyword evidence="4" id="KW-1133">Transmembrane helix</keyword>
<dbReference type="VEuPathDB" id="FungiDB:PEXP_087990"/>
<keyword evidence="2" id="KW-0274">FAD</keyword>
<keyword evidence="7" id="KW-1185">Reference proteome</keyword>
<keyword evidence="1" id="KW-0285">Flavoprotein</keyword>
<feature type="transmembrane region" description="Helical" evidence="4">
    <location>
        <begin position="685"/>
        <end position="703"/>
    </location>
</feature>
<keyword evidence="4" id="KW-0472">Membrane</keyword>
<feature type="transmembrane region" description="Helical" evidence="4">
    <location>
        <begin position="479"/>
        <end position="499"/>
    </location>
</feature>
<dbReference type="SUPFAM" id="SSF51905">
    <property type="entry name" value="FAD/NAD(P)-binding domain"/>
    <property type="match status" value="1"/>
</dbReference>
<feature type="transmembrane region" description="Helical" evidence="4">
    <location>
        <begin position="723"/>
        <end position="749"/>
    </location>
</feature>
<name>A0A0A2JZZ9_PENEN</name>
<feature type="transmembrane region" description="Helical" evidence="4">
    <location>
        <begin position="440"/>
        <end position="459"/>
    </location>
</feature>
<proteinExistence type="predicted"/>
<dbReference type="HOGENOM" id="CLU_344202_0_0_1"/>
<dbReference type="GO" id="GO:0071949">
    <property type="term" value="F:FAD binding"/>
    <property type="evidence" value="ECO:0007669"/>
    <property type="project" value="InterPro"/>
</dbReference>
<dbReference type="PANTHER" id="PTHR46720:SF3">
    <property type="entry name" value="FAD-BINDING DOMAIN-CONTAINING PROTEIN-RELATED"/>
    <property type="match status" value="1"/>
</dbReference>
<dbReference type="GO" id="GO:0044550">
    <property type="term" value="P:secondary metabolite biosynthetic process"/>
    <property type="evidence" value="ECO:0007669"/>
    <property type="project" value="TreeGrafter"/>
</dbReference>
<dbReference type="InterPro" id="IPR002938">
    <property type="entry name" value="FAD-bd"/>
</dbReference>
<dbReference type="InterPro" id="IPR051104">
    <property type="entry name" value="FAD_monoxygenase"/>
</dbReference>